<evidence type="ECO:0008006" key="3">
    <source>
        <dbReference type="Google" id="ProtNLM"/>
    </source>
</evidence>
<accession>L0GUX2</accession>
<evidence type="ECO:0000313" key="1">
    <source>
        <dbReference type="EMBL" id="AGA90543.1"/>
    </source>
</evidence>
<dbReference type="AlphaFoldDB" id="L0GUX2"/>
<dbReference type="PATRIC" id="fig|765912.4.peg.1732"/>
<proteinExistence type="predicted"/>
<reference evidence="1 2" key="1">
    <citation type="submission" date="2011-09" db="EMBL/GenBank/DDBJ databases">
        <title>Complete sequence of chromosome of Thioflavicoccus mobilis 8321.</title>
        <authorList>
            <consortium name="US DOE Joint Genome Institute"/>
            <person name="Lucas S."/>
            <person name="Han J."/>
            <person name="Lapidus A."/>
            <person name="Cheng J.-F."/>
            <person name="Goodwin L."/>
            <person name="Pitluck S."/>
            <person name="Peters L."/>
            <person name="Ovchinnikova G."/>
            <person name="Lu M."/>
            <person name="Detter J.C."/>
            <person name="Han C."/>
            <person name="Tapia R."/>
            <person name="Land M."/>
            <person name="Hauser L."/>
            <person name="Kyrpides N."/>
            <person name="Ivanova N."/>
            <person name="Pagani I."/>
            <person name="Vogl K."/>
            <person name="Liu Z."/>
            <person name="Imhoff J."/>
            <person name="Thiel V."/>
            <person name="Frigaard N.-U."/>
            <person name="Bryant D."/>
            <person name="Woyke T."/>
        </authorList>
    </citation>
    <scope>NUCLEOTIDE SEQUENCE [LARGE SCALE GENOMIC DNA]</scope>
    <source>
        <strain evidence="1 2">8321</strain>
    </source>
</reference>
<gene>
    <name evidence="1" type="ORF">Thimo_1771</name>
</gene>
<sequence length="188" mass="20500">MTATALLDRARSAGVDLYRRSDGSIGCRGPKPALEGMLPEIREHRDELLALLAAGTAATDPGTAGNLDPTDEARIRRWLTFIEEHDPITVGEVLDRCRTDDDALSYYRARAAEVVIEAQPEPTAEPARQKPVCGRCQHFAPNEGNPTGGLGACRIDAPASRKAGSCWPWPDFAARCDRFSARQRKGMQ</sequence>
<evidence type="ECO:0000313" key="2">
    <source>
        <dbReference type="Proteomes" id="UP000010816"/>
    </source>
</evidence>
<dbReference type="Proteomes" id="UP000010816">
    <property type="component" value="Chromosome"/>
</dbReference>
<name>L0GUX2_9GAMM</name>
<dbReference type="OrthoDB" id="5772485at2"/>
<dbReference type="KEGG" id="tmb:Thimo_1771"/>
<dbReference type="EMBL" id="CP003051">
    <property type="protein sequence ID" value="AGA90543.1"/>
    <property type="molecule type" value="Genomic_DNA"/>
</dbReference>
<dbReference type="STRING" id="765912.Thimo_1771"/>
<dbReference type="eggNOG" id="ENOG50334UX">
    <property type="taxonomic scope" value="Bacteria"/>
</dbReference>
<dbReference type="HOGENOM" id="CLU_1440452_0_0_6"/>
<protein>
    <recommendedName>
        <fullName evidence="3">TubC N-terminal docking domain-containing protein</fullName>
    </recommendedName>
</protein>
<keyword evidence="2" id="KW-1185">Reference proteome</keyword>
<dbReference type="RefSeq" id="WP_015280684.1">
    <property type="nucleotide sequence ID" value="NC_019940.1"/>
</dbReference>
<organism evidence="1 2">
    <name type="scientific">Thioflavicoccus mobilis 8321</name>
    <dbReference type="NCBI Taxonomy" id="765912"/>
    <lineage>
        <taxon>Bacteria</taxon>
        <taxon>Pseudomonadati</taxon>
        <taxon>Pseudomonadota</taxon>
        <taxon>Gammaproteobacteria</taxon>
        <taxon>Chromatiales</taxon>
        <taxon>Chromatiaceae</taxon>
        <taxon>Thioflavicoccus</taxon>
    </lineage>
</organism>